<evidence type="ECO:0000313" key="5">
    <source>
        <dbReference type="EMBL" id="MBA4543667.1"/>
    </source>
</evidence>
<feature type="transmembrane region" description="Helical" evidence="3">
    <location>
        <begin position="70"/>
        <end position="91"/>
    </location>
</feature>
<evidence type="ECO:0000256" key="3">
    <source>
        <dbReference type="SAM" id="Phobius"/>
    </source>
</evidence>
<feature type="domain" description="Putative zinc-finger" evidence="4">
    <location>
        <begin position="5"/>
        <end position="39"/>
    </location>
</feature>
<evidence type="ECO:0000313" key="6">
    <source>
        <dbReference type="Proteomes" id="UP000530514"/>
    </source>
</evidence>
<keyword evidence="3" id="KW-1133">Transmembrane helix</keyword>
<gene>
    <name evidence="5" type="ORF">H1164_12285</name>
</gene>
<dbReference type="InterPro" id="IPR041916">
    <property type="entry name" value="Anti_sigma_zinc_sf"/>
</dbReference>
<comment type="similarity">
    <text evidence="1">Belongs to the zinc-associated anti-sigma factor (ZAS) superfamily. Anti-sigma-W factor family.</text>
</comment>
<name>A0A7W1XBU1_9BACL</name>
<organism evidence="5 6">
    <name type="scientific">Thermoactinomyces daqus</name>
    <dbReference type="NCBI Taxonomy" id="1329516"/>
    <lineage>
        <taxon>Bacteria</taxon>
        <taxon>Bacillati</taxon>
        <taxon>Bacillota</taxon>
        <taxon>Bacilli</taxon>
        <taxon>Bacillales</taxon>
        <taxon>Thermoactinomycetaceae</taxon>
        <taxon>Thermoactinomyces</taxon>
    </lineage>
</organism>
<dbReference type="EMBL" id="JACEIP010000019">
    <property type="protein sequence ID" value="MBA4543667.1"/>
    <property type="molecule type" value="Genomic_DNA"/>
</dbReference>
<evidence type="ECO:0000256" key="1">
    <source>
        <dbReference type="ARBA" id="ARBA00024353"/>
    </source>
</evidence>
<dbReference type="AlphaFoldDB" id="A0A7W1XBU1"/>
<comment type="caution">
    <text evidence="5">The sequence shown here is derived from an EMBL/GenBank/DDBJ whole genome shotgun (WGS) entry which is preliminary data.</text>
</comment>
<evidence type="ECO:0000259" key="4">
    <source>
        <dbReference type="Pfam" id="PF13490"/>
    </source>
</evidence>
<sequence length="245" mass="27693">MSRTCREVETLIQLYADGEIQDQEMMVLQAHVKVCPHCRQLFFEMVDLVTSLEKLGREARTKQRRILFQPLKWTTVIVVVALFAFISSFHAKSKSPQILSAEDDPEMEAVSGLLVFATRDRQALPEGTPFIGSPEYVPYSMASESAAINPGKSPIFVRTSTAWMRKVNRFIFVRVRDSRTFYYLLKEAGIPAQTEWLGEGSVHFPASFVITTGERPSIELIDDSEVAPENPGWFSRLTSQTLITP</sequence>
<dbReference type="RefSeq" id="WP_033099088.1">
    <property type="nucleotide sequence ID" value="NZ_JACEIP010000019.1"/>
</dbReference>
<dbReference type="Proteomes" id="UP000530514">
    <property type="component" value="Unassembled WGS sequence"/>
</dbReference>
<accession>A0A7W1XBU1</accession>
<dbReference type="Pfam" id="PF13490">
    <property type="entry name" value="zf-HC2"/>
    <property type="match status" value="1"/>
</dbReference>
<dbReference type="OrthoDB" id="9782842at2"/>
<proteinExistence type="inferred from homology"/>
<keyword evidence="3" id="KW-0472">Membrane</keyword>
<protein>
    <recommendedName>
        <fullName evidence="2">Anti-sigma-W factor RsiW</fullName>
    </recommendedName>
</protein>
<reference evidence="5 6" key="1">
    <citation type="submission" date="2020-07" db="EMBL/GenBank/DDBJ databases">
        <authorList>
            <person name="Feng H."/>
        </authorList>
    </citation>
    <scope>NUCLEOTIDE SEQUENCE [LARGE SCALE GENOMIC DNA]</scope>
    <source>
        <strain evidence="6">s-11</strain>
    </source>
</reference>
<dbReference type="Gene3D" id="1.10.10.1320">
    <property type="entry name" value="Anti-sigma factor, zinc-finger domain"/>
    <property type="match status" value="1"/>
</dbReference>
<keyword evidence="3" id="KW-0812">Transmembrane</keyword>
<keyword evidence="6" id="KW-1185">Reference proteome</keyword>
<dbReference type="InterPro" id="IPR027383">
    <property type="entry name" value="Znf_put"/>
</dbReference>
<evidence type="ECO:0000256" key="2">
    <source>
        <dbReference type="ARBA" id="ARBA00024438"/>
    </source>
</evidence>